<dbReference type="EMBL" id="CP001899">
    <property type="protein sequence ID" value="ADC65090.1"/>
    <property type="molecule type" value="Genomic_DNA"/>
</dbReference>
<feature type="transmembrane region" description="Helical" evidence="1">
    <location>
        <begin position="7"/>
        <end position="27"/>
    </location>
</feature>
<dbReference type="RefSeq" id="WP_012965433.1">
    <property type="nucleotide sequence ID" value="NC_013849.1"/>
</dbReference>
<keyword evidence="3" id="KW-1185">Reference proteome</keyword>
<sequence>MEDVKAQIMLLAAFIMAVGLAIIVVLANNILLSLNYPAVEKPQQTLRFGDVVNLYEQNALKILDYVERKNLDLNEANKVLKYHLTNLTNLLEKVYADYGVALDVEINFSSTKIERTYNISTRGSNVYMVKNVTYKAGSLVIPVDDNQWFLNDSSSDNDWMAARVFGLVYRILNDRDENATALDNYLIPTYRVLEDPRGKDRDDINDPYGIPYSVTVKARKVVDGKNGTLVSGEVKFLELKGGPFVVKAEDLNNTLKQMILEEARNLGLDVYELEEGFTYEWNAYIIGAPRIGLYPEDQTNIEILENYFYSAGLTNREFTLLNTTEIERGALDNIDLLFTPHTDISEAYDPSKNLTDTAAWKILKWVENGGVYHVECYGVESVDATIEKVDGNLHPWYGFVGVKPLSKNEKDVVKSNEGKILDTIFFNNATLFISQTYTQDGFVAPRGGHTPGFKLLTAHNPETVPLINSTALSDAIILAYAPFEKGHLIYMGGHNQSYSEAVNRYTPERIMLVFDAFMLATAAKIIPEYTLTLDMTIKYNDGSSEFVKNLKYTLKKAMYNYTPPEFYTIGSSQLYIEFVSPTNGAILSGNETIQVSSNASSVSFYVDSAYVGEFTFNATTGYWEITLNTTAFSDGSHTLKAVGRRGNETAESVVTVTFQNVVSTPGEGAEWEGKIEVDTGDNYVKVKMRFWESYQENKLIEIPLSNASVEVNITDNEGKVVYSGIKGKTDSDGKFEFSIVKTNGGADLIITEGTDVGSSLKPPAWKFKQNKEYYVKVKVEKGGRVQYFEKKFKFD</sequence>
<dbReference type="Pfam" id="PF17957">
    <property type="entry name" value="Big_7"/>
    <property type="match status" value="1"/>
</dbReference>
<evidence type="ECO:0000256" key="1">
    <source>
        <dbReference type="SAM" id="Phobius"/>
    </source>
</evidence>
<dbReference type="HOGENOM" id="CLU_353253_0_0_2"/>
<dbReference type="Gene3D" id="2.60.40.10">
    <property type="entry name" value="Immunoglobulins"/>
    <property type="match status" value="1"/>
</dbReference>
<protein>
    <submittedName>
        <fullName evidence="2">Uncharacterized protein</fullName>
    </submittedName>
</protein>
<gene>
    <name evidence="2" type="ordered locus">Ferp_0924</name>
</gene>
<evidence type="ECO:0000313" key="2">
    <source>
        <dbReference type="EMBL" id="ADC65090.1"/>
    </source>
</evidence>
<reference evidence="2 3" key="2">
    <citation type="journal article" date="2011" name="Stand. Genomic Sci.">
        <title>Complete genome sequence of Ferroglobus placidus AEDII12DO.</title>
        <authorList>
            <person name="Anderson I."/>
            <person name="Risso C."/>
            <person name="Holmes D."/>
            <person name="Lucas S."/>
            <person name="Copeland A."/>
            <person name="Lapidus A."/>
            <person name="Cheng J.F."/>
            <person name="Bruce D."/>
            <person name="Goodwin L."/>
            <person name="Pitluck S."/>
            <person name="Saunders E."/>
            <person name="Brettin T."/>
            <person name="Detter J.C."/>
            <person name="Han C."/>
            <person name="Tapia R."/>
            <person name="Larimer F."/>
            <person name="Land M."/>
            <person name="Hauser L."/>
            <person name="Woyke T."/>
            <person name="Lovley D."/>
            <person name="Kyrpides N."/>
            <person name="Ivanova N."/>
        </authorList>
    </citation>
    <scope>NUCLEOTIDE SEQUENCE [LARGE SCALE GENOMIC DNA]</scope>
    <source>
        <strain evidence="3">DSM 10642 / AEDII12DO</strain>
    </source>
</reference>
<keyword evidence="1" id="KW-0472">Membrane</keyword>
<dbReference type="InterPro" id="IPR013783">
    <property type="entry name" value="Ig-like_fold"/>
</dbReference>
<dbReference type="AlphaFoldDB" id="D3RX77"/>
<name>D3RX77_FERPA</name>
<keyword evidence="1" id="KW-0812">Transmembrane</keyword>
<dbReference type="eggNOG" id="arCOG07777">
    <property type="taxonomic scope" value="Archaea"/>
</dbReference>
<organism evidence="2 3">
    <name type="scientific">Ferroglobus placidus (strain DSM 10642 / AEDII12DO)</name>
    <dbReference type="NCBI Taxonomy" id="589924"/>
    <lineage>
        <taxon>Archaea</taxon>
        <taxon>Methanobacteriati</taxon>
        <taxon>Methanobacteriota</taxon>
        <taxon>Archaeoglobi</taxon>
        <taxon>Archaeoglobales</taxon>
        <taxon>Archaeoglobaceae</taxon>
        <taxon>Ferroglobus</taxon>
    </lineage>
</organism>
<accession>D3RX77</accession>
<keyword evidence="1" id="KW-1133">Transmembrane helix</keyword>
<reference evidence="3" key="1">
    <citation type="submission" date="2010-02" db="EMBL/GenBank/DDBJ databases">
        <title>Complete sequence of Ferroglobus placidus DSM 10642.</title>
        <authorList>
            <consortium name="US DOE Joint Genome Institute"/>
            <person name="Lucas S."/>
            <person name="Copeland A."/>
            <person name="Lapidus A."/>
            <person name="Cheng J.-F."/>
            <person name="Bruce D."/>
            <person name="Goodwin L."/>
            <person name="Pitluck S."/>
            <person name="Saunders E."/>
            <person name="Brettin T."/>
            <person name="Detter J.C."/>
            <person name="Han C."/>
            <person name="Tapia R."/>
            <person name="Larimer F."/>
            <person name="Land M."/>
            <person name="Hauser L."/>
            <person name="Kyrpides N."/>
            <person name="Ivanova N."/>
            <person name="Holmes D."/>
            <person name="Lovley D."/>
            <person name="Kyrpides N."/>
            <person name="Anderson I.J."/>
            <person name="Woyke T."/>
        </authorList>
    </citation>
    <scope>NUCLEOTIDE SEQUENCE [LARGE SCALE GENOMIC DNA]</scope>
    <source>
        <strain evidence="3">DSM 10642 / AEDII12DO</strain>
    </source>
</reference>
<dbReference type="PaxDb" id="589924-Ferp_0924"/>
<dbReference type="STRING" id="589924.Ferp_0924"/>
<dbReference type="GeneID" id="8778432"/>
<dbReference type="KEGG" id="fpl:Ferp_0924"/>
<evidence type="ECO:0000313" key="3">
    <source>
        <dbReference type="Proteomes" id="UP000002613"/>
    </source>
</evidence>
<dbReference type="Proteomes" id="UP000002613">
    <property type="component" value="Chromosome"/>
</dbReference>
<proteinExistence type="predicted"/>